<evidence type="ECO:0000313" key="3">
    <source>
        <dbReference type="EMBL" id="SNR93004.1"/>
    </source>
</evidence>
<accession>A0A239AD83</accession>
<evidence type="ECO:0000256" key="1">
    <source>
        <dbReference type="SAM" id="MobiDB-lite"/>
    </source>
</evidence>
<dbReference type="RefSeq" id="WP_089372110.1">
    <property type="nucleotide sequence ID" value="NZ_BMEP01000007.1"/>
</dbReference>
<dbReference type="OrthoDB" id="1439752at2"/>
<reference evidence="3 4" key="1">
    <citation type="submission" date="2017-06" db="EMBL/GenBank/DDBJ databases">
        <authorList>
            <person name="Kim H.J."/>
            <person name="Triplett B.A."/>
        </authorList>
    </citation>
    <scope>NUCLEOTIDE SEQUENCE [LARGE SCALE GENOMIC DNA]</scope>
    <source>
        <strain evidence="3 4">DSM 25597</strain>
    </source>
</reference>
<keyword evidence="2" id="KW-0812">Transmembrane</keyword>
<dbReference type="Proteomes" id="UP000198379">
    <property type="component" value="Unassembled WGS sequence"/>
</dbReference>
<keyword evidence="4" id="KW-1185">Reference proteome</keyword>
<proteinExistence type="predicted"/>
<feature type="compositionally biased region" description="Basic residues" evidence="1">
    <location>
        <begin position="21"/>
        <end position="42"/>
    </location>
</feature>
<feature type="transmembrane region" description="Helical" evidence="2">
    <location>
        <begin position="108"/>
        <end position="126"/>
    </location>
</feature>
<dbReference type="EMBL" id="FZNY01000004">
    <property type="protein sequence ID" value="SNR93004.1"/>
    <property type="molecule type" value="Genomic_DNA"/>
</dbReference>
<feature type="region of interest" description="Disordered" evidence="1">
    <location>
        <begin position="19"/>
        <end position="42"/>
    </location>
</feature>
<protein>
    <submittedName>
        <fullName evidence="3">Uncharacterized protein</fullName>
    </submittedName>
</protein>
<evidence type="ECO:0000313" key="4">
    <source>
        <dbReference type="Proteomes" id="UP000198379"/>
    </source>
</evidence>
<sequence>MQDRIETQKGIYLDDDSFFGSKKKRKRRRARRKKRRTTRKARQKLFAKKVGNVYREIGGATAIGQAVDTLLNPVQTDTSNTPSDFEIGLPSNDGQTDIASESKGIPTAFFIIGGVLVVGVIGVIIYKKKTIKLKRYDYSHSNK</sequence>
<evidence type="ECO:0000256" key="2">
    <source>
        <dbReference type="SAM" id="Phobius"/>
    </source>
</evidence>
<gene>
    <name evidence="3" type="ORF">SAMN06265376_104306</name>
</gene>
<dbReference type="AlphaFoldDB" id="A0A239AD83"/>
<keyword evidence="2" id="KW-1133">Transmembrane helix</keyword>
<name>A0A239AD83_9FLAO</name>
<organism evidence="3 4">
    <name type="scientific">Dokdonia pacifica</name>
    <dbReference type="NCBI Taxonomy" id="1627892"/>
    <lineage>
        <taxon>Bacteria</taxon>
        <taxon>Pseudomonadati</taxon>
        <taxon>Bacteroidota</taxon>
        <taxon>Flavobacteriia</taxon>
        <taxon>Flavobacteriales</taxon>
        <taxon>Flavobacteriaceae</taxon>
        <taxon>Dokdonia</taxon>
    </lineage>
</organism>
<keyword evidence="2" id="KW-0472">Membrane</keyword>